<dbReference type="EMBL" id="BOPH01000115">
    <property type="protein sequence ID" value="GIJ73476.1"/>
    <property type="molecule type" value="Genomic_DNA"/>
</dbReference>
<dbReference type="InterPro" id="IPR005829">
    <property type="entry name" value="Sugar_transporter_CS"/>
</dbReference>
<feature type="transmembrane region" description="Helical" evidence="8">
    <location>
        <begin position="275"/>
        <end position="297"/>
    </location>
</feature>
<dbReference type="Gene3D" id="1.20.1250.20">
    <property type="entry name" value="MFS general substrate transporter like domains"/>
    <property type="match status" value="1"/>
</dbReference>
<sequence length="503" mass="51953">MERRWIGLTFLSAAVSLVIIDVTIINVAVPAIVVTLDASAATTQWIQEAYTLTLAALLIVAGRTADAIGRRRVLVTGLVIFTAASVLAATAPNGPLLVAARVLQGVGGAAILPSTLSLINATFRGPQRATAFAVWGSTIGAMAAVGPLLGGWLTTELSWRWAFWINLVLGPVAIVGSLLFVAESRQRDASRRLDLPGVLLSAVAWLGLVFGLIEGRTLGWWTARDGDGLSPVPASFAVALIALVAFVAWQNHVLRTGRQPLLDLRLFSVPAFARGNAIVFIVALGQLGLLFVLPLWLQGTLGYTATGTGLLLVPIAVGAFLAAATTPLLAQARGTTWVVRFGLVTEIAGLAWLAAVASPDVGGWTLVPALAIYGFGVGTADAQLPGLVLRDIPVDRSGQGSGVQSTVQELGSAMGIAVIGTVLFTSLAAQLERTLDPSTVTLVVESAGTAIADLDPDAAAAARDAFSTATTHAALAGAAFLAVGLLATASLRSRREADEYEPA</sequence>
<feature type="transmembrane region" description="Helical" evidence="8">
    <location>
        <begin position="410"/>
        <end position="429"/>
    </location>
</feature>
<gene>
    <name evidence="10" type="ORF">Voc01_083930</name>
</gene>
<dbReference type="SUPFAM" id="SSF103473">
    <property type="entry name" value="MFS general substrate transporter"/>
    <property type="match status" value="1"/>
</dbReference>
<dbReference type="InterPro" id="IPR020846">
    <property type="entry name" value="MFS_dom"/>
</dbReference>
<keyword evidence="7 8" id="KW-0472">Membrane</keyword>
<feature type="transmembrane region" description="Helical" evidence="8">
    <location>
        <begin position="473"/>
        <end position="491"/>
    </location>
</feature>
<dbReference type="PRINTS" id="PR01036">
    <property type="entry name" value="TCRTETB"/>
</dbReference>
<dbReference type="RefSeq" id="WP_203933298.1">
    <property type="nucleotide sequence ID" value="NZ_BOPH01000115.1"/>
</dbReference>
<feature type="transmembrane region" description="Helical" evidence="8">
    <location>
        <begin position="131"/>
        <end position="149"/>
    </location>
</feature>
<keyword evidence="3" id="KW-0813">Transport</keyword>
<feature type="transmembrane region" description="Helical" evidence="8">
    <location>
        <begin position="161"/>
        <end position="181"/>
    </location>
</feature>
<dbReference type="Gene3D" id="1.20.1720.10">
    <property type="entry name" value="Multidrug resistance protein D"/>
    <property type="match status" value="1"/>
</dbReference>
<dbReference type="PANTHER" id="PTHR42718:SF9">
    <property type="entry name" value="MAJOR FACILITATOR SUPERFAMILY MULTIDRUG TRANSPORTER MFSC"/>
    <property type="match status" value="1"/>
</dbReference>
<name>A0A8J4A616_9ACTN</name>
<evidence type="ECO:0000256" key="7">
    <source>
        <dbReference type="ARBA" id="ARBA00023136"/>
    </source>
</evidence>
<feature type="transmembrane region" description="Helical" evidence="8">
    <location>
        <begin position="370"/>
        <end position="389"/>
    </location>
</feature>
<evidence type="ECO:0000259" key="9">
    <source>
        <dbReference type="PROSITE" id="PS50850"/>
    </source>
</evidence>
<dbReference type="InterPro" id="IPR011701">
    <property type="entry name" value="MFS"/>
</dbReference>
<evidence type="ECO:0000256" key="4">
    <source>
        <dbReference type="ARBA" id="ARBA00022475"/>
    </source>
</evidence>
<evidence type="ECO:0000313" key="11">
    <source>
        <dbReference type="Proteomes" id="UP000635606"/>
    </source>
</evidence>
<dbReference type="GO" id="GO:0022857">
    <property type="term" value="F:transmembrane transporter activity"/>
    <property type="evidence" value="ECO:0007669"/>
    <property type="project" value="InterPro"/>
</dbReference>
<reference evidence="10" key="1">
    <citation type="submission" date="2021-01" db="EMBL/GenBank/DDBJ databases">
        <title>Whole genome shotgun sequence of Virgisporangium ochraceum NBRC 16418.</title>
        <authorList>
            <person name="Komaki H."/>
            <person name="Tamura T."/>
        </authorList>
    </citation>
    <scope>NUCLEOTIDE SEQUENCE</scope>
    <source>
        <strain evidence="10">NBRC 16418</strain>
    </source>
</reference>
<dbReference type="InterPro" id="IPR004638">
    <property type="entry name" value="EmrB-like"/>
</dbReference>
<evidence type="ECO:0000313" key="10">
    <source>
        <dbReference type="EMBL" id="GIJ73476.1"/>
    </source>
</evidence>
<accession>A0A8J4A616</accession>
<dbReference type="PROSITE" id="PS00216">
    <property type="entry name" value="SUGAR_TRANSPORT_1"/>
    <property type="match status" value="1"/>
</dbReference>
<dbReference type="Pfam" id="PF07690">
    <property type="entry name" value="MFS_1"/>
    <property type="match status" value="1"/>
</dbReference>
<feature type="transmembrane region" description="Helical" evidence="8">
    <location>
        <begin position="309"/>
        <end position="330"/>
    </location>
</feature>
<feature type="transmembrane region" description="Helical" evidence="8">
    <location>
        <begin position="7"/>
        <end position="33"/>
    </location>
</feature>
<comment type="caution">
    <text evidence="10">The sequence shown here is derived from an EMBL/GenBank/DDBJ whole genome shotgun (WGS) entry which is preliminary data.</text>
</comment>
<keyword evidence="11" id="KW-1185">Reference proteome</keyword>
<feature type="domain" description="Major facilitator superfamily (MFS) profile" evidence="9">
    <location>
        <begin position="7"/>
        <end position="496"/>
    </location>
</feature>
<keyword evidence="5 8" id="KW-0812">Transmembrane</keyword>
<dbReference type="AlphaFoldDB" id="A0A8J4A616"/>
<dbReference type="CDD" id="cd17321">
    <property type="entry name" value="MFS_MMR_MDR_like"/>
    <property type="match status" value="1"/>
</dbReference>
<comment type="similarity">
    <text evidence="2">Belongs to the major facilitator superfamily. EmrB family.</text>
</comment>
<proteinExistence type="inferred from homology"/>
<dbReference type="GO" id="GO:0005886">
    <property type="term" value="C:plasma membrane"/>
    <property type="evidence" value="ECO:0007669"/>
    <property type="project" value="UniProtKB-SubCell"/>
</dbReference>
<keyword evidence="6 8" id="KW-1133">Transmembrane helix</keyword>
<dbReference type="NCBIfam" id="TIGR00711">
    <property type="entry name" value="efflux_EmrB"/>
    <property type="match status" value="1"/>
</dbReference>
<evidence type="ECO:0000256" key="8">
    <source>
        <dbReference type="SAM" id="Phobius"/>
    </source>
</evidence>
<feature type="transmembrane region" description="Helical" evidence="8">
    <location>
        <begin position="337"/>
        <end position="358"/>
    </location>
</feature>
<evidence type="ECO:0000256" key="5">
    <source>
        <dbReference type="ARBA" id="ARBA00022692"/>
    </source>
</evidence>
<feature type="transmembrane region" description="Helical" evidence="8">
    <location>
        <begin position="193"/>
        <end position="213"/>
    </location>
</feature>
<keyword evidence="4" id="KW-1003">Cell membrane</keyword>
<protein>
    <submittedName>
        <fullName evidence="10">MFS transporter</fullName>
    </submittedName>
</protein>
<evidence type="ECO:0000256" key="3">
    <source>
        <dbReference type="ARBA" id="ARBA00022448"/>
    </source>
</evidence>
<dbReference type="PROSITE" id="PS50850">
    <property type="entry name" value="MFS"/>
    <property type="match status" value="1"/>
</dbReference>
<feature type="transmembrane region" description="Helical" evidence="8">
    <location>
        <begin position="45"/>
        <end position="61"/>
    </location>
</feature>
<dbReference type="PANTHER" id="PTHR42718">
    <property type="entry name" value="MAJOR FACILITATOR SUPERFAMILY MULTIDRUG TRANSPORTER MFSC"/>
    <property type="match status" value="1"/>
</dbReference>
<evidence type="ECO:0000256" key="6">
    <source>
        <dbReference type="ARBA" id="ARBA00022989"/>
    </source>
</evidence>
<evidence type="ECO:0000256" key="2">
    <source>
        <dbReference type="ARBA" id="ARBA00008537"/>
    </source>
</evidence>
<feature type="transmembrane region" description="Helical" evidence="8">
    <location>
        <begin position="233"/>
        <end position="254"/>
    </location>
</feature>
<comment type="subcellular location">
    <subcellularLocation>
        <location evidence="1">Cell membrane</location>
        <topology evidence="1">Multi-pass membrane protein</topology>
    </subcellularLocation>
</comment>
<feature type="transmembrane region" description="Helical" evidence="8">
    <location>
        <begin position="73"/>
        <end position="92"/>
    </location>
</feature>
<dbReference type="Proteomes" id="UP000635606">
    <property type="component" value="Unassembled WGS sequence"/>
</dbReference>
<feature type="transmembrane region" description="Helical" evidence="8">
    <location>
        <begin position="98"/>
        <end position="119"/>
    </location>
</feature>
<organism evidence="10 11">
    <name type="scientific">Virgisporangium ochraceum</name>
    <dbReference type="NCBI Taxonomy" id="65505"/>
    <lineage>
        <taxon>Bacteria</taxon>
        <taxon>Bacillati</taxon>
        <taxon>Actinomycetota</taxon>
        <taxon>Actinomycetes</taxon>
        <taxon>Micromonosporales</taxon>
        <taxon>Micromonosporaceae</taxon>
        <taxon>Virgisporangium</taxon>
    </lineage>
</organism>
<dbReference type="InterPro" id="IPR036259">
    <property type="entry name" value="MFS_trans_sf"/>
</dbReference>
<evidence type="ECO:0000256" key="1">
    <source>
        <dbReference type="ARBA" id="ARBA00004651"/>
    </source>
</evidence>